<proteinExistence type="predicted"/>
<feature type="signal peptide" evidence="1">
    <location>
        <begin position="1"/>
        <end position="27"/>
    </location>
</feature>
<evidence type="ECO:0000256" key="1">
    <source>
        <dbReference type="SAM" id="SignalP"/>
    </source>
</evidence>
<name>A0ABN9U1D8_9DINO</name>
<protein>
    <submittedName>
        <fullName evidence="2">Uncharacterized protein</fullName>
    </submittedName>
</protein>
<accession>A0ABN9U1D8</accession>
<dbReference type="EMBL" id="CAUYUJ010015326">
    <property type="protein sequence ID" value="CAK0852600.1"/>
    <property type="molecule type" value="Genomic_DNA"/>
</dbReference>
<keyword evidence="1" id="KW-0732">Signal</keyword>
<gene>
    <name evidence="2" type="ORF">PCOR1329_LOCUS44330</name>
</gene>
<feature type="chain" id="PRO_5046491428" evidence="1">
    <location>
        <begin position="28"/>
        <end position="1023"/>
    </location>
</feature>
<comment type="caution">
    <text evidence="2">The sequence shown here is derived from an EMBL/GenBank/DDBJ whole genome shotgun (WGS) entry which is preliminary data.</text>
</comment>
<dbReference type="Proteomes" id="UP001189429">
    <property type="component" value="Unassembled WGS sequence"/>
</dbReference>
<evidence type="ECO:0000313" key="2">
    <source>
        <dbReference type="EMBL" id="CAK0852600.1"/>
    </source>
</evidence>
<reference evidence="2" key="1">
    <citation type="submission" date="2023-10" db="EMBL/GenBank/DDBJ databases">
        <authorList>
            <person name="Chen Y."/>
            <person name="Shah S."/>
            <person name="Dougan E. K."/>
            <person name="Thang M."/>
            <person name="Chan C."/>
        </authorList>
    </citation>
    <scope>NUCLEOTIDE SEQUENCE [LARGE SCALE GENOMIC DNA]</scope>
</reference>
<keyword evidence="3" id="KW-1185">Reference proteome</keyword>
<organism evidence="2 3">
    <name type="scientific">Prorocentrum cordatum</name>
    <dbReference type="NCBI Taxonomy" id="2364126"/>
    <lineage>
        <taxon>Eukaryota</taxon>
        <taxon>Sar</taxon>
        <taxon>Alveolata</taxon>
        <taxon>Dinophyceae</taxon>
        <taxon>Prorocentrales</taxon>
        <taxon>Prorocentraceae</taxon>
        <taxon>Prorocentrum</taxon>
    </lineage>
</organism>
<sequence>MAGRGAARRAALASRVLALWLPGAALAEGPLEPLLAEARARVPSASDAGCELGRGPNFFLTRTSRSEPRLVSLEYAVIESVLFNHPLATVFVLATALEQGAFDTYLREGYCVVLAPISFEFLRDAVAAAEPGLKVARLSWAEMLLRSWLAHAEGSVDATGAATRLYKEYVQRRSRAPSAIEASGCEAVVLPAWVVVEPHFPDGFRAHRDRPDWWLVRSLKLWLPLDYGPPSARNVLPRSVVDLAVRLLSVRLAPYTVGPMEFGPAPAAHNTRTWRTPLDVSAALDNSMAQSLGLGDHKPATPEVALPGEVGGFRTFRDIRVVGRGGCPPDAARTDIRVVLQVERGDTSFYCRSQGRPQAVAAGSPESSAALAACRRALQGSRFELTGSPALVNAALSLLAYWPAPGLGRAPRPRGAEAQKVDARLTDAELSAHFGILRLALHDSCLGRLGEATAAHADAVVLHALVDDVEEQVTVVAHSASRCDLLSRLALSFRAVYNRLPVMVSCECPEEAGESCAQPRQRAHAEVAYTVVVDVPFDFGLSRGKRLLVQLASTEFILVLDDDFVHSPLSCIECMVWHMRSRFHAYPLPFDLLGFPILEDERNFGAFRGRLRAGSGRLFLEPLVSEASLDGCVRVGIHPMAFLARTERMRMFEFQDQLRVGEHEQFFYANRYFGLQAAVCFDSTFPHFRVPMTTEYKHRRERMQELMTSEFQKIGFPGMMYLLHKYDALCGDDHEFIEKDVAPWHISHDTCGPRPNPPNDFAMLFAAVFSSPDVRGAQFRHLLRDGSNAWLSRLSLTSNFRRAFFIEETHPTVPGIVSEEEEFGDIVFMPAPTAEEAAGGGRRAGSPSASQLRFALVFLRDFQYLWLLVAQQDSFVHLEPLYQMLATQERAARTVLGGWQPPPGSTTASALWLPPEFFAVTRDVHHLLASHRVSPWLRTDLKGGDAAAALNAWLAPLTVERALLPGVYRGRRPGECPADAAVLHPVEPLELLRLSDAAASGEFFPCEALAPNATSPRGRGPAG</sequence>
<evidence type="ECO:0000313" key="3">
    <source>
        <dbReference type="Proteomes" id="UP001189429"/>
    </source>
</evidence>